<feature type="chain" id="PRO_5036442662" description="C2H2-type domain-containing protein" evidence="2">
    <location>
        <begin position="29"/>
        <end position="275"/>
    </location>
</feature>
<evidence type="ECO:0000313" key="5">
    <source>
        <dbReference type="Proteomes" id="UP000298416"/>
    </source>
</evidence>
<feature type="transmembrane region" description="Helical" evidence="1">
    <location>
        <begin position="229"/>
        <end position="251"/>
    </location>
</feature>
<accession>A0A8X8VYY9</accession>
<keyword evidence="1" id="KW-0472">Membrane</keyword>
<keyword evidence="2" id="KW-0732">Signal</keyword>
<organism evidence="4">
    <name type="scientific">Salvia splendens</name>
    <name type="common">Scarlet sage</name>
    <dbReference type="NCBI Taxonomy" id="180675"/>
    <lineage>
        <taxon>Eukaryota</taxon>
        <taxon>Viridiplantae</taxon>
        <taxon>Streptophyta</taxon>
        <taxon>Embryophyta</taxon>
        <taxon>Tracheophyta</taxon>
        <taxon>Spermatophyta</taxon>
        <taxon>Magnoliopsida</taxon>
        <taxon>eudicotyledons</taxon>
        <taxon>Gunneridae</taxon>
        <taxon>Pentapetalae</taxon>
        <taxon>asterids</taxon>
        <taxon>lamiids</taxon>
        <taxon>Lamiales</taxon>
        <taxon>Lamiaceae</taxon>
        <taxon>Nepetoideae</taxon>
        <taxon>Mentheae</taxon>
        <taxon>Salviinae</taxon>
        <taxon>Salvia</taxon>
        <taxon>Salvia subgen. Calosphace</taxon>
        <taxon>core Calosphace</taxon>
    </lineage>
</organism>
<dbReference type="InterPro" id="IPR013087">
    <property type="entry name" value="Znf_C2H2_type"/>
</dbReference>
<proteinExistence type="predicted"/>
<evidence type="ECO:0000259" key="3">
    <source>
        <dbReference type="PROSITE" id="PS00028"/>
    </source>
</evidence>
<evidence type="ECO:0000256" key="2">
    <source>
        <dbReference type="SAM" id="SignalP"/>
    </source>
</evidence>
<reference evidence="4" key="1">
    <citation type="submission" date="2018-01" db="EMBL/GenBank/DDBJ databases">
        <authorList>
            <person name="Mao J.F."/>
        </authorList>
    </citation>
    <scope>NUCLEOTIDE SEQUENCE</scope>
    <source>
        <strain evidence="4">Huo1</strain>
        <tissue evidence="4">Leaf</tissue>
    </source>
</reference>
<dbReference type="AlphaFoldDB" id="A0A8X8VYY9"/>
<reference evidence="4" key="2">
    <citation type="submission" date="2020-08" db="EMBL/GenBank/DDBJ databases">
        <title>Plant Genome Project.</title>
        <authorList>
            <person name="Zhang R.-G."/>
        </authorList>
    </citation>
    <scope>NUCLEOTIDE SEQUENCE</scope>
    <source>
        <strain evidence="4">Huo1</strain>
        <tissue evidence="4">Leaf</tissue>
    </source>
</reference>
<dbReference type="PANTHER" id="PTHR21385:SF0">
    <property type="entry name" value="RE51073P"/>
    <property type="match status" value="1"/>
</dbReference>
<dbReference type="PROSITE" id="PS00028">
    <property type="entry name" value="ZINC_FINGER_C2H2_1"/>
    <property type="match status" value="1"/>
</dbReference>
<feature type="signal peptide" evidence="2">
    <location>
        <begin position="1"/>
        <end position="28"/>
    </location>
</feature>
<feature type="domain" description="C2H2-type" evidence="3">
    <location>
        <begin position="112"/>
        <end position="133"/>
    </location>
</feature>
<sequence>MRDSKGMEKTRAIYRISLLLIALHLAFAASQSDIPQDISRDTSRNLNEEHQEVHCSRERSRAAWKIIEEYLTPFVEKEKYQLSSRCRLHPSSDLFRDQEEHKIHVDVNEWRCGYCKKIFRAEKFLDQHFDNRHYNLLNVSHGKCLADLCGALHCDYVINSQSHKSKCNPAAAARNRHLCEDLANKCFPVNEGPSASRLHEFFLHQFCDAHTCSRGVKPFARGGKKHTSVLYLAASVLILMFLPMFYVIVFFSQRDKKGLTQLKRVARPGRKSKPS</sequence>
<name>A0A8X8VYY9_SALSN</name>
<protein>
    <recommendedName>
        <fullName evidence="3">C2H2-type domain-containing protein</fullName>
    </recommendedName>
</protein>
<keyword evidence="1" id="KW-0812">Transmembrane</keyword>
<dbReference type="PANTHER" id="PTHR21385">
    <property type="entry name" value="ZINC FINGER PROTEIN-RELATED"/>
    <property type="match status" value="1"/>
</dbReference>
<evidence type="ECO:0000313" key="4">
    <source>
        <dbReference type="EMBL" id="KAG6384975.1"/>
    </source>
</evidence>
<dbReference type="Proteomes" id="UP000298416">
    <property type="component" value="Unassembled WGS sequence"/>
</dbReference>
<dbReference type="EMBL" id="PNBA02000022">
    <property type="protein sequence ID" value="KAG6384975.1"/>
    <property type="molecule type" value="Genomic_DNA"/>
</dbReference>
<keyword evidence="5" id="KW-1185">Reference proteome</keyword>
<keyword evidence="1" id="KW-1133">Transmembrane helix</keyword>
<evidence type="ECO:0000256" key="1">
    <source>
        <dbReference type="SAM" id="Phobius"/>
    </source>
</evidence>
<gene>
    <name evidence="4" type="ORF">SASPL_153798</name>
</gene>
<comment type="caution">
    <text evidence="4">The sequence shown here is derived from an EMBL/GenBank/DDBJ whole genome shotgun (WGS) entry which is preliminary data.</text>
</comment>
<dbReference type="OrthoDB" id="4507at2759"/>